<dbReference type="SUPFAM" id="SSF47336">
    <property type="entry name" value="ACP-like"/>
    <property type="match status" value="1"/>
</dbReference>
<dbReference type="Gene3D" id="3.30.559.10">
    <property type="entry name" value="Chloramphenicol acetyltransferase-like domain"/>
    <property type="match status" value="1"/>
</dbReference>
<dbReference type="InterPro" id="IPR045851">
    <property type="entry name" value="AMP-bd_C_sf"/>
</dbReference>
<dbReference type="InterPro" id="IPR036736">
    <property type="entry name" value="ACP-like_sf"/>
</dbReference>
<evidence type="ECO:0000313" key="4">
    <source>
        <dbReference type="EMBL" id="UZD23477.1"/>
    </source>
</evidence>
<keyword evidence="5" id="KW-1185">Reference proteome</keyword>
<dbReference type="Pfam" id="PF00550">
    <property type="entry name" value="PP-binding"/>
    <property type="match status" value="1"/>
</dbReference>
<dbReference type="InterPro" id="IPR023213">
    <property type="entry name" value="CAT-like_dom_sf"/>
</dbReference>
<dbReference type="Gene3D" id="3.30.559.30">
    <property type="entry name" value="Nonribosomal peptide synthetase, condensation domain"/>
    <property type="match status" value="1"/>
</dbReference>
<dbReference type="Gene3D" id="2.30.38.10">
    <property type="entry name" value="Luciferase, Domain 3"/>
    <property type="match status" value="1"/>
</dbReference>
<dbReference type="Gene3D" id="3.40.50.1820">
    <property type="entry name" value="alpha/beta hydrolase"/>
    <property type="match status" value="1"/>
</dbReference>
<dbReference type="PANTHER" id="PTHR45527:SF1">
    <property type="entry name" value="FATTY ACID SYNTHASE"/>
    <property type="match status" value="1"/>
</dbReference>
<dbReference type="CDD" id="cd05930">
    <property type="entry name" value="A_NRPS"/>
    <property type="match status" value="1"/>
</dbReference>
<dbReference type="SUPFAM" id="SSF56801">
    <property type="entry name" value="Acetyl-CoA synthetase-like"/>
    <property type="match status" value="1"/>
</dbReference>
<evidence type="ECO:0000256" key="2">
    <source>
        <dbReference type="ARBA" id="ARBA00022553"/>
    </source>
</evidence>
<dbReference type="NCBIfam" id="TIGR01733">
    <property type="entry name" value="AA-adenyl-dom"/>
    <property type="match status" value="1"/>
</dbReference>
<feature type="domain" description="Carrier" evidence="3">
    <location>
        <begin position="994"/>
        <end position="1068"/>
    </location>
</feature>
<sequence length="1395" mass="158426">MEENSDDLLDQWLNLSEPEQAADESNKEQIPRAPQASYYPLSIAQQRLWFVYQKSPESPVYNYSEVWKFQEGAFHLETFTKALDRLVERHRVLASNYIILEEEAVMVFRDENSFSLQVHDQKFSVEEARQKQKELASKAFRLESDPLIRIGIFPLENGEYSIGITFHHIIIDAWSIGILRSDFAAFYKELNGKEESQKIELRNTELQYSDYSHWLKEQPKDIAPVNPSQGLMDSFLELPLDYARPARPSYRGQLLRFSLPKSLTPKIGGLLKTFQTTDFNLFLAAFQVLLGRYGKSKNVNVGIPVLNRDREEFKSMVGYFVDTQVIAAELNDSKKFDELIAEVKTDVLKAISSQKPSYEQLLLASKASKDQSYNPIFQAMFVGHSSGENPFQELGIPVDFEVLDLDVSKFDLTLHHFGLKDGAYQIGIEFSQDLFSTVFADRMNRHFATLLKEICDHPDLPIHAYSLISEEERSFLTSGLSPDFHPENEGTVLTAILDNLQNKRDQVAVVCGSERLTYGELGHRSAIISKELEKLNLDPELPIGIYMERSVDFLVSLLAIMKFGGAYLPLDPEYPDDRIIHYLAESGAKYVLTHRGLLASKTSIKESIHSLEIDSLDYNQNTVNQIDKNISENRNAYLIFTSGSTNKPKGVYVNHQNLYSSVAARKAYYQESPEAFLLLSSFSFDSSVAGIFWSLCTGGKLVISQANETLDSTALSTLISREKVSHTLMLPSLYQALMQGSENSWDSLKIVILAGEEFPNELISSHFEKQPKTRLFNEYGPTEGTVWCTVQELKAGESFHKVPIGLATSNALGYVLDEQQKLSPVGISGELCIAGAGLTKGYLSKSETDEKFLKNPYSEVWDRIYRTGDLVRIQKDGLIEYLGRTDNQVKIRGHRIELGEIQELALQFPTVQTAVALVSTAKEPQLILAYSTSAGLEESELSRFLRQKLPNYMVPEIFVALDDWPRLPNGKVDLASIQELAQSQPKAAESAFRGPSTYLERQVAGIWADVMGVEEVPVNRDFNDLGGNSLQSIRIISRCRNIGIKVTPAQFLRYSTVESLVKSLHHEEYARPENLLELEILKVWEKYLGQKLIGVKDSIQKNGGAEYEWKLVEKELNDSYEFQKPIQLTDSIQDISKKIVIKKELVESLSKPIKRIIPVKTTGDKLPVFCIHSEFYYETVYSQLTRHLPAEYPVYGVLSVSPELVKDSVPRSIEEIAALCLEEIKLIQKNGPYRILSYSIGNVVAFELAKRLMQEGEKVNLVMIDPPLFFDKSRVFGKGGYRKLFKYLDYWNKPSVLISKLINKVKKDKNQPVLIRDTGLLKKYLLSYKPEKIDCETLLITTPREFKHAFGWEPLVKIVDHEEILGPHLKLMREPYTGQMNAAIARNLEKWDQIR</sequence>
<evidence type="ECO:0000256" key="1">
    <source>
        <dbReference type="ARBA" id="ARBA00022450"/>
    </source>
</evidence>
<dbReference type="RefSeq" id="WP_264810019.1">
    <property type="nucleotide sequence ID" value="NZ_CP110226.1"/>
</dbReference>
<dbReference type="InterPro" id="IPR009081">
    <property type="entry name" value="PP-bd_ACP"/>
</dbReference>
<dbReference type="InterPro" id="IPR020806">
    <property type="entry name" value="PKS_PP-bd"/>
</dbReference>
<keyword evidence="2" id="KW-0597">Phosphoprotein</keyword>
<keyword evidence="1" id="KW-0596">Phosphopantetheine</keyword>
<reference evidence="4" key="1">
    <citation type="submission" date="2022-10" db="EMBL/GenBank/DDBJ databases">
        <title>Algoriphagus sp. a novel bacteria isolate from halophytes salicornia europaea.</title>
        <authorList>
            <person name="Peng Y."/>
            <person name="Jiang L."/>
            <person name="Lee J."/>
        </authorList>
    </citation>
    <scope>NUCLEOTIDE SEQUENCE</scope>
    <source>
        <strain evidence="4">TR-M5</strain>
    </source>
</reference>
<dbReference type="InterPro" id="IPR001242">
    <property type="entry name" value="Condensation_dom"/>
</dbReference>
<dbReference type="Gene3D" id="1.10.1200.10">
    <property type="entry name" value="ACP-like"/>
    <property type="match status" value="1"/>
</dbReference>
<evidence type="ECO:0000259" key="3">
    <source>
        <dbReference type="PROSITE" id="PS50075"/>
    </source>
</evidence>
<dbReference type="Gene3D" id="3.30.300.30">
    <property type="match status" value="1"/>
</dbReference>
<dbReference type="SUPFAM" id="SSF53474">
    <property type="entry name" value="alpha/beta-Hydrolases"/>
    <property type="match status" value="1"/>
</dbReference>
<dbReference type="InterPro" id="IPR010071">
    <property type="entry name" value="AA_adenyl_dom"/>
</dbReference>
<dbReference type="SMART" id="SM00823">
    <property type="entry name" value="PKS_PP"/>
    <property type="match status" value="1"/>
</dbReference>
<dbReference type="EMBL" id="CP110226">
    <property type="protein sequence ID" value="UZD23477.1"/>
    <property type="molecule type" value="Genomic_DNA"/>
</dbReference>
<dbReference type="Pfam" id="PF00975">
    <property type="entry name" value="Thioesterase"/>
    <property type="match status" value="1"/>
</dbReference>
<dbReference type="SUPFAM" id="SSF52777">
    <property type="entry name" value="CoA-dependent acyltransferases"/>
    <property type="match status" value="2"/>
</dbReference>
<proteinExistence type="predicted"/>
<protein>
    <submittedName>
        <fullName evidence="4">Amino acid adenylation domain-containing protein</fullName>
    </submittedName>
</protein>
<dbReference type="Proteomes" id="UP001163156">
    <property type="component" value="Chromosome"/>
</dbReference>
<dbReference type="Pfam" id="PF00501">
    <property type="entry name" value="AMP-binding"/>
    <property type="match status" value="1"/>
</dbReference>
<gene>
    <name evidence="4" type="ORF">OM944_03080</name>
</gene>
<dbReference type="InterPro" id="IPR000873">
    <property type="entry name" value="AMP-dep_synth/lig_dom"/>
</dbReference>
<dbReference type="InterPro" id="IPR001031">
    <property type="entry name" value="Thioesterase"/>
</dbReference>
<organism evidence="4 5">
    <name type="scientific">Algoriphagus halophytocola</name>
    <dbReference type="NCBI Taxonomy" id="2991499"/>
    <lineage>
        <taxon>Bacteria</taxon>
        <taxon>Pseudomonadati</taxon>
        <taxon>Bacteroidota</taxon>
        <taxon>Cytophagia</taxon>
        <taxon>Cytophagales</taxon>
        <taxon>Cyclobacteriaceae</taxon>
        <taxon>Algoriphagus</taxon>
    </lineage>
</organism>
<dbReference type="PROSITE" id="PS50075">
    <property type="entry name" value="CARRIER"/>
    <property type="match status" value="1"/>
</dbReference>
<accession>A0ABY6MI67</accession>
<dbReference type="PANTHER" id="PTHR45527">
    <property type="entry name" value="NONRIBOSOMAL PEPTIDE SYNTHETASE"/>
    <property type="match status" value="1"/>
</dbReference>
<dbReference type="CDD" id="cd19531">
    <property type="entry name" value="LCL_NRPS-like"/>
    <property type="match status" value="1"/>
</dbReference>
<evidence type="ECO:0000313" key="5">
    <source>
        <dbReference type="Proteomes" id="UP001163156"/>
    </source>
</evidence>
<dbReference type="Pfam" id="PF00668">
    <property type="entry name" value="Condensation"/>
    <property type="match status" value="1"/>
</dbReference>
<name>A0ABY6MI67_9BACT</name>
<dbReference type="Gene3D" id="3.40.50.980">
    <property type="match status" value="2"/>
</dbReference>
<dbReference type="InterPro" id="IPR029058">
    <property type="entry name" value="AB_hydrolase_fold"/>
</dbReference>